<protein>
    <submittedName>
        <fullName evidence="2">Uncharacterized protein LOC113470043</fullName>
    </submittedName>
</protein>
<sequence length="106" mass="11216">MHEPPPKMTVSVIQHCAKRSPDLLYTLDLPSLANKHTLNSSVKRTESHCSGVQSTCSCANLSRCCQCAAVSFGPVAALFGTIPTSFSLLLTVNALTCTSLTRASSC</sequence>
<dbReference type="PaxDb" id="121845-A0A3Q0J682"/>
<accession>A0A3Q0J682</accession>
<dbReference type="RefSeq" id="XP_026683987.1">
    <property type="nucleotide sequence ID" value="XM_026828186.1"/>
</dbReference>
<evidence type="ECO:0000313" key="1">
    <source>
        <dbReference type="Proteomes" id="UP000079169"/>
    </source>
</evidence>
<keyword evidence="1" id="KW-1185">Reference proteome</keyword>
<evidence type="ECO:0000313" key="2">
    <source>
        <dbReference type="RefSeq" id="XP_026683987.1"/>
    </source>
</evidence>
<dbReference type="Proteomes" id="UP000079169">
    <property type="component" value="Unplaced"/>
</dbReference>
<dbReference type="AlphaFoldDB" id="A0A3Q0J682"/>
<gene>
    <name evidence="2" type="primary">LOC113470043</name>
</gene>
<organism evidence="1 2">
    <name type="scientific">Diaphorina citri</name>
    <name type="common">Asian citrus psyllid</name>
    <dbReference type="NCBI Taxonomy" id="121845"/>
    <lineage>
        <taxon>Eukaryota</taxon>
        <taxon>Metazoa</taxon>
        <taxon>Ecdysozoa</taxon>
        <taxon>Arthropoda</taxon>
        <taxon>Hexapoda</taxon>
        <taxon>Insecta</taxon>
        <taxon>Pterygota</taxon>
        <taxon>Neoptera</taxon>
        <taxon>Paraneoptera</taxon>
        <taxon>Hemiptera</taxon>
        <taxon>Sternorrhyncha</taxon>
        <taxon>Psylloidea</taxon>
        <taxon>Psyllidae</taxon>
        <taxon>Diaphorininae</taxon>
        <taxon>Diaphorina</taxon>
    </lineage>
</organism>
<name>A0A3Q0J682_DIACI</name>
<dbReference type="GeneID" id="113470043"/>
<dbReference type="KEGG" id="dci:113470043"/>
<proteinExistence type="predicted"/>
<reference evidence="2" key="1">
    <citation type="submission" date="2025-08" db="UniProtKB">
        <authorList>
            <consortium name="RefSeq"/>
        </authorList>
    </citation>
    <scope>IDENTIFICATION</scope>
</reference>